<name>A0AAW0V8N2_SCYPA</name>
<protein>
    <recommendedName>
        <fullName evidence="1">Chitin-binding type-2 domain-containing protein</fullName>
    </recommendedName>
</protein>
<reference evidence="2 3" key="1">
    <citation type="submission" date="2023-03" db="EMBL/GenBank/DDBJ databases">
        <title>High-quality genome of Scylla paramamosain provides insights in environmental adaptation.</title>
        <authorList>
            <person name="Zhang L."/>
        </authorList>
    </citation>
    <scope>NUCLEOTIDE SEQUENCE [LARGE SCALE GENOMIC DNA]</scope>
    <source>
        <strain evidence="2">LZ_2023a</strain>
        <tissue evidence="2">Muscle</tissue>
    </source>
</reference>
<dbReference type="Pfam" id="PF01607">
    <property type="entry name" value="CBM_14"/>
    <property type="match status" value="1"/>
</dbReference>
<dbReference type="PROSITE" id="PS50940">
    <property type="entry name" value="CHIT_BIND_II"/>
    <property type="match status" value="1"/>
</dbReference>
<dbReference type="EMBL" id="JARAKH010000001">
    <property type="protein sequence ID" value="KAK8407882.1"/>
    <property type="molecule type" value="Genomic_DNA"/>
</dbReference>
<dbReference type="Gene3D" id="2.170.140.10">
    <property type="entry name" value="Chitin binding domain"/>
    <property type="match status" value="1"/>
</dbReference>
<evidence type="ECO:0000259" key="1">
    <source>
        <dbReference type="PROSITE" id="PS50940"/>
    </source>
</evidence>
<accession>A0AAW0V8N2</accession>
<evidence type="ECO:0000313" key="3">
    <source>
        <dbReference type="Proteomes" id="UP001487740"/>
    </source>
</evidence>
<dbReference type="SUPFAM" id="SSF57625">
    <property type="entry name" value="Invertebrate chitin-binding proteins"/>
    <property type="match status" value="1"/>
</dbReference>
<dbReference type="InterPro" id="IPR002557">
    <property type="entry name" value="Chitin-bd_dom"/>
</dbReference>
<comment type="caution">
    <text evidence="2">The sequence shown here is derived from an EMBL/GenBank/DDBJ whole genome shotgun (WGS) entry which is preliminary data.</text>
</comment>
<dbReference type="AlphaFoldDB" id="A0AAW0V8N2"/>
<evidence type="ECO:0000313" key="2">
    <source>
        <dbReference type="EMBL" id="KAK8407882.1"/>
    </source>
</evidence>
<dbReference type="GO" id="GO:0005576">
    <property type="term" value="C:extracellular region"/>
    <property type="evidence" value="ECO:0007669"/>
    <property type="project" value="InterPro"/>
</dbReference>
<sequence>MTCTMDNATGIPLHPHNGQYINHLPDWTKESVCCNVPAESHLHLVGRGPAELLLDSITCGWAKSQRFRKGLRTGSWIKAKVVMVATRVAANGRDQGQPATFECPSDGYFADRGRDCIPYYHCVNGQHTVFGCQKGFKFDQLAKKCRPASVVNC</sequence>
<proteinExistence type="predicted"/>
<keyword evidence="3" id="KW-1185">Reference proteome</keyword>
<dbReference type="InterPro" id="IPR036508">
    <property type="entry name" value="Chitin-bd_dom_sf"/>
</dbReference>
<organism evidence="2 3">
    <name type="scientific">Scylla paramamosain</name>
    <name type="common">Mud crab</name>
    <dbReference type="NCBI Taxonomy" id="85552"/>
    <lineage>
        <taxon>Eukaryota</taxon>
        <taxon>Metazoa</taxon>
        <taxon>Ecdysozoa</taxon>
        <taxon>Arthropoda</taxon>
        <taxon>Crustacea</taxon>
        <taxon>Multicrustacea</taxon>
        <taxon>Malacostraca</taxon>
        <taxon>Eumalacostraca</taxon>
        <taxon>Eucarida</taxon>
        <taxon>Decapoda</taxon>
        <taxon>Pleocyemata</taxon>
        <taxon>Brachyura</taxon>
        <taxon>Eubrachyura</taxon>
        <taxon>Portunoidea</taxon>
        <taxon>Portunidae</taxon>
        <taxon>Portuninae</taxon>
        <taxon>Scylla</taxon>
    </lineage>
</organism>
<dbReference type="GO" id="GO:0008061">
    <property type="term" value="F:chitin binding"/>
    <property type="evidence" value="ECO:0007669"/>
    <property type="project" value="InterPro"/>
</dbReference>
<gene>
    <name evidence="2" type="ORF">O3P69_002432</name>
</gene>
<feature type="domain" description="Chitin-binding type-2" evidence="1">
    <location>
        <begin position="100"/>
        <end position="153"/>
    </location>
</feature>
<dbReference type="SMART" id="SM00494">
    <property type="entry name" value="ChtBD2"/>
    <property type="match status" value="1"/>
</dbReference>
<dbReference type="Proteomes" id="UP001487740">
    <property type="component" value="Unassembled WGS sequence"/>
</dbReference>